<keyword evidence="6 9" id="KW-1133">Transmembrane helix</keyword>
<keyword evidence="8 9" id="KW-0472">Membrane</keyword>
<evidence type="ECO:0000256" key="9">
    <source>
        <dbReference type="RuleBase" id="RU364016"/>
    </source>
</evidence>
<keyword evidence="11" id="KW-1185">Reference proteome</keyword>
<dbReference type="Proteomes" id="UP001445076">
    <property type="component" value="Unassembled WGS sequence"/>
</dbReference>
<dbReference type="AlphaFoldDB" id="A0AAW0YLW1"/>
<proteinExistence type="inferred from homology"/>
<evidence type="ECO:0000256" key="6">
    <source>
        <dbReference type="ARBA" id="ARBA00022989"/>
    </source>
</evidence>
<comment type="caution">
    <text evidence="10">The sequence shown here is derived from an EMBL/GenBank/DDBJ whole genome shotgun (WGS) entry which is preliminary data.</text>
</comment>
<dbReference type="PANTHER" id="PTHR12369:SF45">
    <property type="entry name" value="HEXOSYLTRANSFERASE"/>
    <property type="match status" value="1"/>
</dbReference>
<dbReference type="GO" id="GO:0047238">
    <property type="term" value="F:glucuronosyl-N-acetylgalactosaminyl-proteoglycan 4-beta-N-acetylgalactosaminyltransferase activity"/>
    <property type="evidence" value="ECO:0007669"/>
    <property type="project" value="TreeGrafter"/>
</dbReference>
<comment type="subcellular location">
    <subcellularLocation>
        <location evidence="1 9">Golgi apparatus</location>
        <location evidence="1 9">Golgi stack membrane</location>
        <topology evidence="1 9">Single-pass type II membrane protein</topology>
    </subcellularLocation>
</comment>
<evidence type="ECO:0000256" key="7">
    <source>
        <dbReference type="ARBA" id="ARBA00023034"/>
    </source>
</evidence>
<evidence type="ECO:0000256" key="4">
    <source>
        <dbReference type="ARBA" id="ARBA00022692"/>
    </source>
</evidence>
<keyword evidence="3 9" id="KW-0808">Transferase</keyword>
<evidence type="ECO:0000256" key="1">
    <source>
        <dbReference type="ARBA" id="ARBA00004447"/>
    </source>
</evidence>
<evidence type="ECO:0000256" key="5">
    <source>
        <dbReference type="ARBA" id="ARBA00022968"/>
    </source>
</evidence>
<dbReference type="PANTHER" id="PTHR12369">
    <property type="entry name" value="CHONDROITIN SYNTHASE"/>
    <property type="match status" value="1"/>
</dbReference>
<feature type="transmembrane region" description="Helical" evidence="9">
    <location>
        <begin position="115"/>
        <end position="137"/>
    </location>
</feature>
<dbReference type="EMBL" id="JARKIK010000004">
    <property type="protein sequence ID" value="KAK8752853.1"/>
    <property type="molecule type" value="Genomic_DNA"/>
</dbReference>
<feature type="non-terminal residue" evidence="10">
    <location>
        <position position="1"/>
    </location>
</feature>
<evidence type="ECO:0000256" key="8">
    <source>
        <dbReference type="ARBA" id="ARBA00023136"/>
    </source>
</evidence>
<protein>
    <recommendedName>
        <fullName evidence="9">Hexosyltransferase</fullName>
        <ecNumber evidence="9">2.4.1.-</ecNumber>
    </recommendedName>
</protein>
<evidence type="ECO:0000256" key="3">
    <source>
        <dbReference type="ARBA" id="ARBA00022679"/>
    </source>
</evidence>
<comment type="similarity">
    <text evidence="2 9">Belongs to the chondroitin N-acetylgalactosaminyltransferase family.</text>
</comment>
<dbReference type="InterPro" id="IPR051227">
    <property type="entry name" value="CS_glycosyltransferase"/>
</dbReference>
<name>A0AAW0YLW1_CHEQU</name>
<dbReference type="InterPro" id="IPR008428">
    <property type="entry name" value="Chond_GalNAc"/>
</dbReference>
<dbReference type="Pfam" id="PF05679">
    <property type="entry name" value="CHGN"/>
    <property type="match status" value="1"/>
</dbReference>
<accession>A0AAW0YLW1</accession>
<evidence type="ECO:0000256" key="2">
    <source>
        <dbReference type="ARBA" id="ARBA00009239"/>
    </source>
</evidence>
<evidence type="ECO:0000313" key="11">
    <source>
        <dbReference type="Proteomes" id="UP001445076"/>
    </source>
</evidence>
<sequence length="153" mass="17722">YKDDVLKMGPIPNRTSWGGEDLTILRKLARLNTYKVIRSLDPGLFHLYHPKSCQNALDTHTCLRTRANSEASKTSLGLWYFKHKDNNPPSHNPDYENTFSYEAEARTKEQVETQWLFVSLVALALVTLVFCDMALMVRSFRIEKRKISRKTSE</sequence>
<keyword evidence="7 9" id="KW-0333">Golgi apparatus</keyword>
<keyword evidence="4 9" id="KW-0812">Transmembrane</keyword>
<keyword evidence="5 9" id="KW-0735">Signal-anchor</keyword>
<evidence type="ECO:0000313" key="10">
    <source>
        <dbReference type="EMBL" id="KAK8752853.1"/>
    </source>
</evidence>
<reference evidence="10 11" key="1">
    <citation type="journal article" date="2024" name="BMC Genomics">
        <title>Genome assembly of redclaw crayfish (Cherax quadricarinatus) provides insights into its immune adaptation and hypoxia tolerance.</title>
        <authorList>
            <person name="Liu Z."/>
            <person name="Zheng J."/>
            <person name="Li H."/>
            <person name="Fang K."/>
            <person name="Wang S."/>
            <person name="He J."/>
            <person name="Zhou D."/>
            <person name="Weng S."/>
            <person name="Chi M."/>
            <person name="Gu Z."/>
            <person name="He J."/>
            <person name="Li F."/>
            <person name="Wang M."/>
        </authorList>
    </citation>
    <scope>NUCLEOTIDE SEQUENCE [LARGE SCALE GENOMIC DNA]</scope>
    <source>
        <strain evidence="10">ZL_2023a</strain>
    </source>
</reference>
<gene>
    <name evidence="10" type="ORF">OTU49_007952</name>
</gene>
<organism evidence="10 11">
    <name type="scientific">Cherax quadricarinatus</name>
    <name type="common">Australian red claw crayfish</name>
    <dbReference type="NCBI Taxonomy" id="27406"/>
    <lineage>
        <taxon>Eukaryota</taxon>
        <taxon>Metazoa</taxon>
        <taxon>Ecdysozoa</taxon>
        <taxon>Arthropoda</taxon>
        <taxon>Crustacea</taxon>
        <taxon>Multicrustacea</taxon>
        <taxon>Malacostraca</taxon>
        <taxon>Eumalacostraca</taxon>
        <taxon>Eucarida</taxon>
        <taxon>Decapoda</taxon>
        <taxon>Pleocyemata</taxon>
        <taxon>Astacidea</taxon>
        <taxon>Parastacoidea</taxon>
        <taxon>Parastacidae</taxon>
        <taxon>Cherax</taxon>
    </lineage>
</organism>
<dbReference type="EC" id="2.4.1.-" evidence="9"/>
<dbReference type="GO" id="GO:0032580">
    <property type="term" value="C:Golgi cisterna membrane"/>
    <property type="evidence" value="ECO:0007669"/>
    <property type="project" value="UniProtKB-SubCell"/>
</dbReference>